<protein>
    <recommendedName>
        <fullName evidence="3">DUF948 domain-containing protein</fullName>
    </recommendedName>
</protein>
<dbReference type="RefSeq" id="WP_194845400.1">
    <property type="nucleotide sequence ID" value="NZ_CP075585.1"/>
</dbReference>
<name>A0ABX8Z2X7_9BACT</name>
<evidence type="ECO:0000313" key="1">
    <source>
        <dbReference type="EMBL" id="QZA58907.1"/>
    </source>
</evidence>
<evidence type="ECO:0008006" key="3">
    <source>
        <dbReference type="Google" id="ProtNLM"/>
    </source>
</evidence>
<dbReference type="PANTHER" id="PTHR40070">
    <property type="entry name" value="UPF0478 PROTEIN YTXG"/>
    <property type="match status" value="1"/>
</dbReference>
<dbReference type="Pfam" id="PF06103">
    <property type="entry name" value="DUF948"/>
    <property type="match status" value="1"/>
</dbReference>
<accession>A0ABX8Z2X7</accession>
<dbReference type="InterPro" id="IPR009293">
    <property type="entry name" value="UPF0478"/>
</dbReference>
<reference evidence="1 2" key="1">
    <citation type="submission" date="2021-05" db="EMBL/GenBank/DDBJ databases">
        <title>Ecology and evolution of chlamydial symbionts of arthropods.</title>
        <authorList>
            <person name="Halter T."/>
            <person name="Sixt B.S."/>
            <person name="Toenshoff E.R."/>
            <person name="Koestlbacher S."/>
            <person name="Schulz F."/>
            <person name="Kostanjsek R."/>
            <person name="Collingro A."/>
            <person name="Hendrickx F."/>
            <person name="Horn M."/>
        </authorList>
    </citation>
    <scope>NUCLEOTIDE SEQUENCE [LARGE SCALE GENOMIC DNA]</scope>
    <source>
        <strain evidence="1 2">15C</strain>
    </source>
</reference>
<dbReference type="PANTHER" id="PTHR40070:SF1">
    <property type="entry name" value="UPF0478 PROTEIN YTXG"/>
    <property type="match status" value="1"/>
</dbReference>
<dbReference type="EMBL" id="CP075585">
    <property type="protein sequence ID" value="QZA58907.1"/>
    <property type="molecule type" value="Genomic_DNA"/>
</dbReference>
<keyword evidence="2" id="KW-1185">Reference proteome</keyword>
<gene>
    <name evidence="1" type="ORF">RHAB15C_0000788</name>
</gene>
<sequence>MIIEVCIAVSTLAFVVLVIFLVMTLRSSCATLKKTKHTLTKVEGELKEISAESVTLLKNVNDLTVDIKEKSESLNFLFTPLLKLSHGKSHKTNTYEKLTEVINYVTDAVILLKKIKDK</sequence>
<proteinExistence type="predicted"/>
<dbReference type="Proteomes" id="UP000822862">
    <property type="component" value="Chromosome"/>
</dbReference>
<evidence type="ECO:0000313" key="2">
    <source>
        <dbReference type="Proteomes" id="UP000822862"/>
    </source>
</evidence>
<organism evidence="1 2">
    <name type="scientific">Candidatus Rhabdochlamydia porcellionis</name>
    <dbReference type="NCBI Taxonomy" id="225148"/>
    <lineage>
        <taxon>Bacteria</taxon>
        <taxon>Pseudomonadati</taxon>
        <taxon>Chlamydiota</taxon>
        <taxon>Chlamydiia</taxon>
        <taxon>Parachlamydiales</taxon>
        <taxon>Candidatus Rhabdochlamydiaceae</taxon>
        <taxon>Candidatus Rhabdochlamydia</taxon>
    </lineage>
</organism>